<dbReference type="PROSITE" id="PS50880">
    <property type="entry name" value="TOPRIM"/>
    <property type="match status" value="1"/>
</dbReference>
<evidence type="ECO:0000256" key="12">
    <source>
        <dbReference type="HAMAP-Rule" id="MF_00974"/>
    </source>
</evidence>
<dbReference type="EC" id="2.7.7.101" evidence="12"/>
<dbReference type="GO" id="GO:0003677">
    <property type="term" value="F:DNA binding"/>
    <property type="evidence" value="ECO:0007669"/>
    <property type="project" value="UniProtKB-KW"/>
</dbReference>
<comment type="cofactor">
    <cofactor evidence="12">
        <name>Zn(2+)</name>
        <dbReference type="ChEBI" id="CHEBI:29105"/>
    </cofactor>
    <text evidence="12">Binds 1 zinc ion per monomer.</text>
</comment>
<dbReference type="SUPFAM" id="SSF57783">
    <property type="entry name" value="Zinc beta-ribbon"/>
    <property type="match status" value="1"/>
</dbReference>
<dbReference type="GO" id="GO:0000428">
    <property type="term" value="C:DNA-directed RNA polymerase complex"/>
    <property type="evidence" value="ECO:0007669"/>
    <property type="project" value="UniProtKB-KW"/>
</dbReference>
<evidence type="ECO:0000256" key="13">
    <source>
        <dbReference type="SAM" id="Coils"/>
    </source>
</evidence>
<dbReference type="InterPro" id="IPR002694">
    <property type="entry name" value="Znf_CHC2"/>
</dbReference>
<evidence type="ECO:0000256" key="2">
    <source>
        <dbReference type="ARBA" id="ARBA00022515"/>
    </source>
</evidence>
<dbReference type="GO" id="GO:0005737">
    <property type="term" value="C:cytoplasm"/>
    <property type="evidence" value="ECO:0007669"/>
    <property type="project" value="TreeGrafter"/>
</dbReference>
<comment type="caution">
    <text evidence="15">The sequence shown here is derived from an EMBL/GenBank/DDBJ whole genome shotgun (WGS) entry which is preliminary data.</text>
</comment>
<dbReference type="HAMAP" id="MF_00974">
    <property type="entry name" value="DNA_primase_DnaG"/>
    <property type="match status" value="1"/>
</dbReference>
<dbReference type="InterPro" id="IPR013264">
    <property type="entry name" value="DNAG_N"/>
</dbReference>
<feature type="domain" description="Toprim" evidence="14">
    <location>
        <begin position="272"/>
        <end position="351"/>
    </location>
</feature>
<comment type="subunit">
    <text evidence="12">Monomer. Interacts with DnaB.</text>
</comment>
<keyword evidence="13" id="KW-0175">Coiled coil</keyword>
<dbReference type="GO" id="GO:0008270">
    <property type="term" value="F:zinc ion binding"/>
    <property type="evidence" value="ECO:0007669"/>
    <property type="project" value="UniProtKB-UniRule"/>
</dbReference>
<dbReference type="Gene3D" id="3.90.980.10">
    <property type="entry name" value="DNA primase, catalytic core, N-terminal domain"/>
    <property type="match status" value="1"/>
</dbReference>
<feature type="coiled-coil region" evidence="13">
    <location>
        <begin position="530"/>
        <end position="573"/>
    </location>
</feature>
<evidence type="ECO:0000313" key="15">
    <source>
        <dbReference type="EMBL" id="PIR45283.1"/>
    </source>
</evidence>
<dbReference type="InterPro" id="IPR006171">
    <property type="entry name" value="TOPRIM_dom"/>
</dbReference>
<keyword evidence="11 12" id="KW-0804">Transcription</keyword>
<comment type="similarity">
    <text evidence="12">Belongs to the DnaG primase family.</text>
</comment>
<evidence type="ECO:0000256" key="10">
    <source>
        <dbReference type="ARBA" id="ARBA00023125"/>
    </source>
</evidence>
<dbReference type="InterPro" id="IPR036977">
    <property type="entry name" value="DNA_primase_Znf_CHC2"/>
</dbReference>
<dbReference type="GO" id="GO:1990077">
    <property type="term" value="C:primosome complex"/>
    <property type="evidence" value="ECO:0007669"/>
    <property type="project" value="UniProtKB-KW"/>
</dbReference>
<keyword evidence="2 12" id="KW-0639">Primosome</keyword>
<dbReference type="GO" id="GO:0003899">
    <property type="term" value="F:DNA-directed RNA polymerase activity"/>
    <property type="evidence" value="ECO:0007669"/>
    <property type="project" value="UniProtKB-UniRule"/>
</dbReference>
<dbReference type="GO" id="GO:0006269">
    <property type="term" value="P:DNA replication, synthesis of primer"/>
    <property type="evidence" value="ECO:0007669"/>
    <property type="project" value="UniProtKB-UniRule"/>
</dbReference>
<dbReference type="SMART" id="SM00493">
    <property type="entry name" value="TOPRIM"/>
    <property type="match status" value="1"/>
</dbReference>
<evidence type="ECO:0000256" key="8">
    <source>
        <dbReference type="ARBA" id="ARBA00022833"/>
    </source>
</evidence>
<dbReference type="EMBL" id="PCYI01000001">
    <property type="protein sequence ID" value="PIR45283.1"/>
    <property type="molecule type" value="Genomic_DNA"/>
</dbReference>
<dbReference type="InterPro" id="IPR037068">
    <property type="entry name" value="DNA_primase_core_N_sf"/>
</dbReference>
<sequence>MHARLLPTAYCLLPNCAVSSLVEQIKSRVGILEVVESYIPVEKRGTTLKARCPFHIERTASFFISPARGSFYCFGCNKGGDIFTFIQEIEGVDFKDALRTLATRTGLDVEEFRESKQERDLQSQLRSILELAAAFYEKERGRYPKVAEYVRGRGITEETAKKFRIGYAPDGWRQLADYLKGRGCKEELAEEAGLLVRSERGWYDRFRNRIMFPIEDAQGRVVAFSGRLLPGDSKTSAQEPAKYINSPETPVYSKSAILYGYNHAKVPIRKSDKAILVEGQMDLVLSHQAGVTNAVAVSGTALTPTHLRLVGRLCHTLVMAFDQDVAGFNAARRGIEMALIDGFDIRIAILPHAKDPADLIRDNPRQWQEAVTNAEPVIDAVLAHVSTRELSESEKRRVVEHEVIPYIARLESALDKAHYLNVVAEFLHLPVEAVGASVTKYISTLARDASQVTLGKAPTIIEEQGEVKPQWRLVAERIHSVLAWQGGVASDSSFVGEARKRFDDLLGPERGALVLGAVSEAETFEAELAYEGHTDIIKEINELLDTLEETLLKEELVEALASLREAEKRHNADDIEKMVARCGDLSKRLQGLRSKTT</sequence>
<dbReference type="InterPro" id="IPR034151">
    <property type="entry name" value="TOPRIM_DnaG_bac"/>
</dbReference>
<evidence type="ECO:0000256" key="4">
    <source>
        <dbReference type="ARBA" id="ARBA00022695"/>
    </source>
</evidence>
<dbReference type="InterPro" id="IPR006295">
    <property type="entry name" value="DNA_primase_DnaG"/>
</dbReference>
<dbReference type="Pfam" id="PF13155">
    <property type="entry name" value="Toprim_2"/>
    <property type="match status" value="1"/>
</dbReference>
<keyword evidence="3 12" id="KW-0808">Transferase</keyword>
<dbReference type="Proteomes" id="UP000228767">
    <property type="component" value="Unassembled WGS sequence"/>
</dbReference>
<dbReference type="Gene3D" id="3.90.580.10">
    <property type="entry name" value="Zinc finger, CHC2-type domain"/>
    <property type="match status" value="1"/>
</dbReference>
<keyword evidence="5 12" id="KW-0235">DNA replication</keyword>
<gene>
    <name evidence="12 15" type="primary">dnaG</name>
    <name evidence="15" type="ORF">COV10_00145</name>
</gene>
<dbReference type="NCBIfam" id="TIGR01391">
    <property type="entry name" value="dnaG"/>
    <property type="match status" value="1"/>
</dbReference>
<evidence type="ECO:0000313" key="16">
    <source>
        <dbReference type="Proteomes" id="UP000228767"/>
    </source>
</evidence>
<keyword evidence="10 12" id="KW-0238">DNA-binding</keyword>
<comment type="catalytic activity">
    <reaction evidence="12">
        <text>ssDNA + n NTP = ssDNA/pppN(pN)n-1 hybrid + (n-1) diphosphate.</text>
        <dbReference type="EC" id="2.7.7.101"/>
    </reaction>
</comment>
<keyword evidence="9" id="KW-0460">Magnesium</keyword>
<comment type="domain">
    <text evidence="12">Contains an N-terminal zinc-binding domain, a central core domain that contains the primase activity, and a C-terminal DnaB-binding domain.</text>
</comment>
<comment type="function">
    <text evidence="12">RNA polymerase that catalyzes the synthesis of short RNA molecules used as primers for DNA polymerase during DNA replication.</text>
</comment>
<organism evidence="15 16">
    <name type="scientific">Candidatus Vogelbacteria bacterium CG10_big_fil_rev_8_21_14_0_10_51_16</name>
    <dbReference type="NCBI Taxonomy" id="1975045"/>
    <lineage>
        <taxon>Bacteria</taxon>
        <taxon>Candidatus Vogeliibacteriota</taxon>
    </lineage>
</organism>
<evidence type="ECO:0000256" key="11">
    <source>
        <dbReference type="ARBA" id="ARBA00023163"/>
    </source>
</evidence>
<dbReference type="PANTHER" id="PTHR30313:SF2">
    <property type="entry name" value="DNA PRIMASE"/>
    <property type="match status" value="1"/>
</dbReference>
<keyword evidence="1 12" id="KW-0240">DNA-directed RNA polymerase</keyword>
<keyword evidence="6 12" id="KW-0479">Metal-binding</keyword>
<dbReference type="InterPro" id="IPR030846">
    <property type="entry name" value="DnaG_bac"/>
</dbReference>
<protein>
    <recommendedName>
        <fullName evidence="12">DNA primase</fullName>
        <ecNumber evidence="12">2.7.7.101</ecNumber>
    </recommendedName>
</protein>
<keyword evidence="4 12" id="KW-0548">Nucleotidyltransferase</keyword>
<dbReference type="InterPro" id="IPR050219">
    <property type="entry name" value="DnaG_primase"/>
</dbReference>
<keyword evidence="7 12" id="KW-0863">Zinc-finger</keyword>
<reference evidence="15 16" key="1">
    <citation type="submission" date="2017-09" db="EMBL/GenBank/DDBJ databases">
        <title>Depth-based differentiation of microbial function through sediment-hosted aquifers and enrichment of novel symbionts in the deep terrestrial subsurface.</title>
        <authorList>
            <person name="Probst A.J."/>
            <person name="Ladd B."/>
            <person name="Jarett J.K."/>
            <person name="Geller-Mcgrath D.E."/>
            <person name="Sieber C.M."/>
            <person name="Emerson J.B."/>
            <person name="Anantharaman K."/>
            <person name="Thomas B.C."/>
            <person name="Malmstrom R."/>
            <person name="Stieglmeier M."/>
            <person name="Klingl A."/>
            <person name="Woyke T."/>
            <person name="Ryan C.M."/>
            <person name="Banfield J.F."/>
        </authorList>
    </citation>
    <scope>NUCLEOTIDE SEQUENCE [LARGE SCALE GENOMIC DNA]</scope>
    <source>
        <strain evidence="15">CG10_big_fil_rev_8_21_14_0_10_51_16</strain>
    </source>
</reference>
<dbReference type="PANTHER" id="PTHR30313">
    <property type="entry name" value="DNA PRIMASE"/>
    <property type="match status" value="1"/>
</dbReference>
<dbReference type="SUPFAM" id="SSF56731">
    <property type="entry name" value="DNA primase core"/>
    <property type="match status" value="1"/>
</dbReference>
<dbReference type="CDD" id="cd03364">
    <property type="entry name" value="TOPRIM_DnaG_primases"/>
    <property type="match status" value="1"/>
</dbReference>
<evidence type="ECO:0000256" key="5">
    <source>
        <dbReference type="ARBA" id="ARBA00022705"/>
    </source>
</evidence>
<evidence type="ECO:0000256" key="7">
    <source>
        <dbReference type="ARBA" id="ARBA00022771"/>
    </source>
</evidence>
<evidence type="ECO:0000256" key="6">
    <source>
        <dbReference type="ARBA" id="ARBA00022723"/>
    </source>
</evidence>
<evidence type="ECO:0000259" key="14">
    <source>
        <dbReference type="PROSITE" id="PS50880"/>
    </source>
</evidence>
<evidence type="ECO:0000256" key="1">
    <source>
        <dbReference type="ARBA" id="ARBA00022478"/>
    </source>
</evidence>
<dbReference type="Gene3D" id="3.40.1360.10">
    <property type="match status" value="1"/>
</dbReference>
<evidence type="ECO:0000256" key="9">
    <source>
        <dbReference type="ARBA" id="ARBA00022842"/>
    </source>
</evidence>
<evidence type="ECO:0000256" key="3">
    <source>
        <dbReference type="ARBA" id="ARBA00022679"/>
    </source>
</evidence>
<dbReference type="Pfam" id="PF01807">
    <property type="entry name" value="Zn_ribbon_DnaG"/>
    <property type="match status" value="1"/>
</dbReference>
<dbReference type="SMART" id="SM00400">
    <property type="entry name" value="ZnF_CHCC"/>
    <property type="match status" value="1"/>
</dbReference>
<name>A0A2H0RFK4_9BACT</name>
<feature type="zinc finger region" description="CHC2-type" evidence="12">
    <location>
        <begin position="52"/>
        <end position="76"/>
    </location>
</feature>
<proteinExistence type="inferred from homology"/>
<keyword evidence="8 12" id="KW-0862">Zinc</keyword>
<dbReference type="AlphaFoldDB" id="A0A2H0RFK4"/>
<accession>A0A2H0RFK4</accession>
<dbReference type="Pfam" id="PF08275">
    <property type="entry name" value="DNAG_N"/>
    <property type="match status" value="1"/>
</dbReference>